<feature type="compositionally biased region" description="Acidic residues" evidence="7">
    <location>
        <begin position="132"/>
        <end position="149"/>
    </location>
</feature>
<dbReference type="InterPro" id="IPR045002">
    <property type="entry name" value="Ech1-like"/>
</dbReference>
<evidence type="ECO:0000256" key="5">
    <source>
        <dbReference type="ARBA" id="ARBA00023235"/>
    </source>
</evidence>
<evidence type="ECO:0008006" key="12">
    <source>
        <dbReference type="Google" id="ProtNLM"/>
    </source>
</evidence>
<dbReference type="AlphaFoldDB" id="A0AAD2PUB4"/>
<proteinExistence type="inferred from homology"/>
<keyword evidence="8" id="KW-1133">Transmembrane helix</keyword>
<keyword evidence="5" id="KW-0413">Isomerase</keyword>
<dbReference type="InterPro" id="IPR029045">
    <property type="entry name" value="ClpP/crotonase-like_dom_sf"/>
</dbReference>
<evidence type="ECO:0000256" key="1">
    <source>
        <dbReference type="ARBA" id="ARBA00005005"/>
    </source>
</evidence>
<dbReference type="PANTHER" id="PTHR43149:SF1">
    <property type="entry name" value="DELTA(3,5)-DELTA(2,4)-DIENOYL-COA ISOMERASE, MITOCHONDRIAL"/>
    <property type="match status" value="1"/>
</dbReference>
<evidence type="ECO:0000256" key="9">
    <source>
        <dbReference type="SAM" id="SignalP"/>
    </source>
</evidence>
<accession>A0AAD2PUB4</accession>
<feature type="signal peptide" evidence="9">
    <location>
        <begin position="1"/>
        <end position="21"/>
    </location>
</feature>
<comment type="pathway">
    <text evidence="1">Lipid metabolism; fatty acid beta-oxidation.</text>
</comment>
<dbReference type="InterPro" id="IPR001753">
    <property type="entry name" value="Enoyl-CoA_hydra/iso"/>
</dbReference>
<dbReference type="PANTHER" id="PTHR43149">
    <property type="entry name" value="ENOYL-COA HYDRATASE"/>
    <property type="match status" value="1"/>
</dbReference>
<evidence type="ECO:0000313" key="11">
    <source>
        <dbReference type="Proteomes" id="UP001295423"/>
    </source>
</evidence>
<dbReference type="PROSITE" id="PS00166">
    <property type="entry name" value="ENOYL_COA_HYDRATASE"/>
    <property type="match status" value="1"/>
</dbReference>
<evidence type="ECO:0000256" key="4">
    <source>
        <dbReference type="ARBA" id="ARBA00023098"/>
    </source>
</evidence>
<feature type="compositionally biased region" description="Polar residues" evidence="7">
    <location>
        <begin position="189"/>
        <end position="203"/>
    </location>
</feature>
<dbReference type="EMBL" id="CAKOGP040001758">
    <property type="protein sequence ID" value="CAJ1949309.1"/>
    <property type="molecule type" value="Genomic_DNA"/>
</dbReference>
<dbReference type="Gene3D" id="1.10.12.10">
    <property type="entry name" value="Lyase 2-enoyl-coa Hydratase, Chain A, domain 2"/>
    <property type="match status" value="1"/>
</dbReference>
<dbReference type="Gene3D" id="3.90.226.10">
    <property type="entry name" value="2-enoyl-CoA Hydratase, Chain A, domain 1"/>
    <property type="match status" value="1"/>
</dbReference>
<sequence>MRVTTTLLSLCLLIGPTPSQAQDHRDLGGNGGGFGSKLLNYFSSGGSRRDSFPEEDLVSITCDAEFACSCNGGDSTFVCREKTCNDGTTRMKAKCVNVARARPNDVCGCCGEECPNRNKWNTFDRWEKDFYSEDDSDEDEQSENFEDNPDPTSSPTVEPSPQPTVAPVVAPTDAPVPDPTDAPVPDPTEQPSKQASGNPTTAPSRPPTKAPSPAPTVAGSEAPTDPPVPRPIDPSPSTSTSTLEVTQDDSDEPLPPGAITVTEYLGTSVTFTVTQKWKTSDSISWIALAYDQAAGDMFCNEDDKRTTVDYNEVNTYTAQCDDNTATIDLFVHDGSFSGSQANIRGCNGWGNPDKIAYYSITLSCDGSSVAATTATATLNENGLEFPLGVEEQLPTSSPTIRGAAFGGTSVTAEQQAGVDEEIKMRRIYLGAGAGLVVLILLAVAVKMCCFRKPRKSCRWSCVNEKDSFCDTMEPAGGSKYCYIMFPSSVMRHSSRLMMTPPCSLQSSPRIVKSVVPSTTSRSLSTATDDSNTSLAFTDRVETTIDNDGIARVVLNRPDKLNACDLAMFEAVAETASKLREDRSLRAVLVSGKGRAFCTGLDVKSVAKSPRQTIRRLLERPSGYGVEGNEIGNLAQDVSYLWRELPVPVIAVLHGMCFGAGLQIALGADMRYSTPDCQLSIMEGKWGLIPDMGASITLRELVRKDVAKELTMTGRIVTGDEAAKLGLVTSIHEDPMEYAVQMAQNLVQRSPDAVASAKKMYDSSWNASEEECLKLETELQEKLMISFNQMAASGRAFGVDVPYWKRK</sequence>
<keyword evidence="8" id="KW-0472">Membrane</keyword>
<evidence type="ECO:0000256" key="3">
    <source>
        <dbReference type="ARBA" id="ARBA00022832"/>
    </source>
</evidence>
<feature type="compositionally biased region" description="Pro residues" evidence="7">
    <location>
        <begin position="204"/>
        <end position="214"/>
    </location>
</feature>
<feature type="transmembrane region" description="Helical" evidence="8">
    <location>
        <begin position="427"/>
        <end position="445"/>
    </location>
</feature>
<feature type="compositionally biased region" description="Pro residues" evidence="7">
    <location>
        <begin position="174"/>
        <end position="188"/>
    </location>
</feature>
<feature type="compositionally biased region" description="Pro residues" evidence="7">
    <location>
        <begin position="224"/>
        <end position="234"/>
    </location>
</feature>
<dbReference type="SUPFAM" id="SSF52096">
    <property type="entry name" value="ClpP/crotonase"/>
    <property type="match status" value="1"/>
</dbReference>
<evidence type="ECO:0000313" key="10">
    <source>
        <dbReference type="EMBL" id="CAJ1949309.1"/>
    </source>
</evidence>
<gene>
    <name evidence="10" type="ORF">CYCCA115_LOCUS12029</name>
</gene>
<comment type="similarity">
    <text evidence="2 6">Belongs to the enoyl-CoA hydratase/isomerase family.</text>
</comment>
<keyword evidence="9" id="KW-0732">Signal</keyword>
<reference evidence="10" key="1">
    <citation type="submission" date="2023-08" db="EMBL/GenBank/DDBJ databases">
        <authorList>
            <person name="Audoor S."/>
            <person name="Bilcke G."/>
        </authorList>
    </citation>
    <scope>NUCLEOTIDE SEQUENCE</scope>
</reference>
<evidence type="ECO:0000256" key="6">
    <source>
        <dbReference type="RuleBase" id="RU003707"/>
    </source>
</evidence>
<comment type="caution">
    <text evidence="10">The sequence shown here is derived from an EMBL/GenBank/DDBJ whole genome shotgun (WGS) entry which is preliminary data.</text>
</comment>
<dbReference type="GO" id="GO:0016853">
    <property type="term" value="F:isomerase activity"/>
    <property type="evidence" value="ECO:0007669"/>
    <property type="project" value="UniProtKB-KW"/>
</dbReference>
<evidence type="ECO:0000256" key="7">
    <source>
        <dbReference type="SAM" id="MobiDB-lite"/>
    </source>
</evidence>
<protein>
    <recommendedName>
        <fullName evidence="12">3-hydroxyisobutyryl-coenzyme A hydrolase</fullName>
    </recommendedName>
</protein>
<dbReference type="NCBIfam" id="NF005699">
    <property type="entry name" value="PRK07509.1"/>
    <property type="match status" value="1"/>
</dbReference>
<dbReference type="Proteomes" id="UP001295423">
    <property type="component" value="Unassembled WGS sequence"/>
</dbReference>
<keyword evidence="11" id="KW-1185">Reference proteome</keyword>
<name>A0AAD2PUB4_9STRA</name>
<dbReference type="GO" id="GO:0006631">
    <property type="term" value="P:fatty acid metabolic process"/>
    <property type="evidence" value="ECO:0007669"/>
    <property type="project" value="UniProtKB-KW"/>
</dbReference>
<evidence type="ECO:0000256" key="8">
    <source>
        <dbReference type="SAM" id="Phobius"/>
    </source>
</evidence>
<feature type="chain" id="PRO_5042039543" description="3-hydroxyisobutyryl-coenzyme A hydrolase" evidence="9">
    <location>
        <begin position="22"/>
        <end position="806"/>
    </location>
</feature>
<dbReference type="CDD" id="cd06558">
    <property type="entry name" value="crotonase-like"/>
    <property type="match status" value="1"/>
</dbReference>
<feature type="region of interest" description="Disordered" evidence="7">
    <location>
        <begin position="132"/>
        <end position="258"/>
    </location>
</feature>
<dbReference type="Pfam" id="PF00378">
    <property type="entry name" value="ECH_1"/>
    <property type="match status" value="1"/>
</dbReference>
<dbReference type="InterPro" id="IPR018376">
    <property type="entry name" value="Enoyl-CoA_hyd/isom_CS"/>
</dbReference>
<organism evidence="10 11">
    <name type="scientific">Cylindrotheca closterium</name>
    <dbReference type="NCBI Taxonomy" id="2856"/>
    <lineage>
        <taxon>Eukaryota</taxon>
        <taxon>Sar</taxon>
        <taxon>Stramenopiles</taxon>
        <taxon>Ochrophyta</taxon>
        <taxon>Bacillariophyta</taxon>
        <taxon>Bacillariophyceae</taxon>
        <taxon>Bacillariophycidae</taxon>
        <taxon>Bacillariales</taxon>
        <taxon>Bacillariaceae</taxon>
        <taxon>Cylindrotheca</taxon>
    </lineage>
</organism>
<dbReference type="InterPro" id="IPR014748">
    <property type="entry name" value="Enoyl-CoA_hydra_C"/>
</dbReference>
<keyword evidence="4" id="KW-0443">Lipid metabolism</keyword>
<keyword evidence="8" id="KW-0812">Transmembrane</keyword>
<keyword evidence="3" id="KW-0276">Fatty acid metabolism</keyword>
<evidence type="ECO:0000256" key="2">
    <source>
        <dbReference type="ARBA" id="ARBA00005254"/>
    </source>
</evidence>